<evidence type="ECO:0000256" key="2">
    <source>
        <dbReference type="ARBA" id="ARBA00022617"/>
    </source>
</evidence>
<dbReference type="GO" id="GO:0046872">
    <property type="term" value="F:metal ion binding"/>
    <property type="evidence" value="ECO:0007669"/>
    <property type="project" value="UniProtKB-KW"/>
</dbReference>
<dbReference type="AlphaFoldDB" id="A0A6C0U536"/>
<comment type="cofactor">
    <cofactor evidence="1">
        <name>heme b</name>
        <dbReference type="ChEBI" id="CHEBI:60344"/>
    </cofactor>
</comment>
<dbReference type="RefSeq" id="WP_163493804.1">
    <property type="nucleotide sequence ID" value="NZ_CP048711.1"/>
</dbReference>
<accession>A0A6C0U536</accession>
<feature type="compositionally biased region" description="Basic residues" evidence="7">
    <location>
        <begin position="1"/>
        <end position="13"/>
    </location>
</feature>
<sequence>MRRLSRLANRRQTPRQQPPGTRPQERTEHAQKQYAAQLAAARPAWQSVWQDPADPLVSAFFGLQGDDPAPLDAWVRDALQGGLGPLTVERGSFRDRAGVNNYLYIAYWRESVYRQWWRDHAAWWDSEQRLCDGVGYWREIILSPLERLETLHSTPTPYGAGVCAAGVEGPILEHGYAGGARDRIPLSASNALRQSAPIDQPLAAITGSDPRRIRVAAPENMCVIRSGQNWSHCAPAEKAHYLEQVQPVLLEGMRFLRDNPVASSCFSMRFVNQHDAQWQPLEESFGLGYATDIHAFEEWARDHPTHVAIFDSFLHMVATFGETMQLRLWHEVSVLPRDGSEFEYIGCHPQTGLLRHCQTPQAPGAASQE</sequence>
<evidence type="ECO:0000313" key="9">
    <source>
        <dbReference type="Proteomes" id="UP000477680"/>
    </source>
</evidence>
<proteinExistence type="inferred from homology"/>
<organism evidence="8 9">
    <name type="scientific">Kineobactrum salinum</name>
    <dbReference type="NCBI Taxonomy" id="2708301"/>
    <lineage>
        <taxon>Bacteria</taxon>
        <taxon>Pseudomonadati</taxon>
        <taxon>Pseudomonadota</taxon>
        <taxon>Gammaproteobacteria</taxon>
        <taxon>Cellvibrionales</taxon>
        <taxon>Halieaceae</taxon>
        <taxon>Kineobactrum</taxon>
    </lineage>
</organism>
<comment type="similarity">
    <text evidence="6">Belongs to the heme-containing dehydratase family.</text>
</comment>
<evidence type="ECO:0000256" key="6">
    <source>
        <dbReference type="ARBA" id="ARBA00034312"/>
    </source>
</evidence>
<evidence type="ECO:0000256" key="7">
    <source>
        <dbReference type="SAM" id="MobiDB-lite"/>
    </source>
</evidence>
<dbReference type="EMBL" id="CP048711">
    <property type="protein sequence ID" value="QIB64554.1"/>
    <property type="molecule type" value="Genomic_DNA"/>
</dbReference>
<reference evidence="8 9" key="1">
    <citation type="submission" date="2020-02" db="EMBL/GenBank/DDBJ databases">
        <title>Genome sequencing for Kineobactrum sp. M2.</title>
        <authorList>
            <person name="Park S.-J."/>
        </authorList>
    </citation>
    <scope>NUCLEOTIDE SEQUENCE [LARGE SCALE GENOMIC DNA]</scope>
    <source>
        <strain evidence="8 9">M2</strain>
    </source>
</reference>
<protein>
    <submittedName>
        <fullName evidence="8">Phenylacetaldoxime dehydratase family protein</fullName>
    </submittedName>
</protein>
<keyword evidence="2" id="KW-0349">Heme</keyword>
<evidence type="ECO:0000256" key="4">
    <source>
        <dbReference type="ARBA" id="ARBA00023004"/>
    </source>
</evidence>
<dbReference type="Pfam" id="PF13816">
    <property type="entry name" value="Dehydratase_hem"/>
    <property type="match status" value="1"/>
</dbReference>
<dbReference type="InterPro" id="IPR025702">
    <property type="entry name" value="OXD"/>
</dbReference>
<evidence type="ECO:0000256" key="5">
    <source>
        <dbReference type="ARBA" id="ARBA00023239"/>
    </source>
</evidence>
<evidence type="ECO:0000256" key="1">
    <source>
        <dbReference type="ARBA" id="ARBA00001970"/>
    </source>
</evidence>
<keyword evidence="5" id="KW-0456">Lyase</keyword>
<name>A0A6C0U536_9GAMM</name>
<keyword evidence="4" id="KW-0408">Iron</keyword>
<dbReference type="Proteomes" id="UP000477680">
    <property type="component" value="Chromosome"/>
</dbReference>
<dbReference type="GO" id="GO:0016829">
    <property type="term" value="F:lyase activity"/>
    <property type="evidence" value="ECO:0007669"/>
    <property type="project" value="UniProtKB-KW"/>
</dbReference>
<keyword evidence="9" id="KW-1185">Reference proteome</keyword>
<evidence type="ECO:0000313" key="8">
    <source>
        <dbReference type="EMBL" id="QIB64554.1"/>
    </source>
</evidence>
<keyword evidence="3" id="KW-0479">Metal-binding</keyword>
<gene>
    <name evidence="8" type="ORF">G3T16_03195</name>
</gene>
<dbReference type="KEGG" id="kim:G3T16_03195"/>
<feature type="region of interest" description="Disordered" evidence="7">
    <location>
        <begin position="1"/>
        <end position="30"/>
    </location>
</feature>
<evidence type="ECO:0000256" key="3">
    <source>
        <dbReference type="ARBA" id="ARBA00022723"/>
    </source>
</evidence>